<evidence type="ECO:0000256" key="4">
    <source>
        <dbReference type="ARBA" id="ARBA00023163"/>
    </source>
</evidence>
<dbReference type="EMBL" id="JBHMAG010000012">
    <property type="protein sequence ID" value="MFB9752597.1"/>
    <property type="molecule type" value="Genomic_DNA"/>
</dbReference>
<dbReference type="InterPro" id="IPR010982">
    <property type="entry name" value="Lambda_DNA-bd_dom_sf"/>
</dbReference>
<dbReference type="PANTHER" id="PTHR30146:SF148">
    <property type="entry name" value="HTH-TYPE TRANSCRIPTIONAL REPRESSOR PURR-RELATED"/>
    <property type="match status" value="1"/>
</dbReference>
<dbReference type="CDD" id="cd01392">
    <property type="entry name" value="HTH_LacI"/>
    <property type="match status" value="1"/>
</dbReference>
<evidence type="ECO:0000313" key="6">
    <source>
        <dbReference type="EMBL" id="MFB9752597.1"/>
    </source>
</evidence>
<dbReference type="Pfam" id="PF00356">
    <property type="entry name" value="LacI"/>
    <property type="match status" value="1"/>
</dbReference>
<sequence>MPIIKQVTLRTIANELGLTVQTVSKALKGRSGMSEATRQLVVQTAERLGYFTNEQLRSLKVEHILPYHWERKRFLLVQTFRSVNQVSLYRMLLEGLHERFASFGHEIELLVLPGSATGKEMDEWIVQHNIEYADGLFIAPGIAPSQWETKLLRLNVPKILLNFPPLGCKVDSVIWDIYEAAYQAVAYLHSIGHRHILYVGDTLGQRGYLLRWQAVLHAMNEFGLPVNPDVHLIGSLPYDGKWLEELQAKIGLHAPTAVICGIDGWVPNIYQACTQQMGLRIPEDLSLIGLLNDQPASLPPFTMPLLAIRETGYRAADRMLWRIANPALPFEHIRIQGELRIGSTTAPPGR</sequence>
<comment type="caution">
    <text evidence="6">The sequence shown here is derived from an EMBL/GenBank/DDBJ whole genome shotgun (WGS) entry which is preliminary data.</text>
</comment>
<evidence type="ECO:0000259" key="5">
    <source>
        <dbReference type="PROSITE" id="PS50932"/>
    </source>
</evidence>
<dbReference type="GO" id="GO:0003677">
    <property type="term" value="F:DNA binding"/>
    <property type="evidence" value="ECO:0007669"/>
    <property type="project" value="UniProtKB-KW"/>
</dbReference>
<protein>
    <submittedName>
        <fullName evidence="6">LacI family DNA-binding transcriptional regulator</fullName>
    </submittedName>
</protein>
<keyword evidence="3 6" id="KW-0238">DNA-binding</keyword>
<feature type="domain" description="HTH lacI-type" evidence="5">
    <location>
        <begin position="7"/>
        <end position="61"/>
    </location>
</feature>
<dbReference type="PROSITE" id="PS50932">
    <property type="entry name" value="HTH_LACI_2"/>
    <property type="match status" value="1"/>
</dbReference>
<keyword evidence="1" id="KW-0678">Repressor</keyword>
<keyword evidence="4" id="KW-0804">Transcription</keyword>
<keyword evidence="2" id="KW-0805">Transcription regulation</keyword>
<dbReference type="InterPro" id="IPR028082">
    <property type="entry name" value="Peripla_BP_I"/>
</dbReference>
<dbReference type="Proteomes" id="UP001589619">
    <property type="component" value="Unassembled WGS sequence"/>
</dbReference>
<reference evidence="6 7" key="1">
    <citation type="submission" date="2024-09" db="EMBL/GenBank/DDBJ databases">
        <authorList>
            <person name="Sun Q."/>
            <person name="Mori K."/>
        </authorList>
    </citation>
    <scope>NUCLEOTIDE SEQUENCE [LARGE SCALE GENOMIC DNA]</scope>
    <source>
        <strain evidence="6 7">JCM 12520</strain>
    </source>
</reference>
<dbReference type="Gene3D" id="3.40.50.2300">
    <property type="match status" value="2"/>
</dbReference>
<evidence type="ECO:0000256" key="3">
    <source>
        <dbReference type="ARBA" id="ARBA00023125"/>
    </source>
</evidence>
<proteinExistence type="predicted"/>
<dbReference type="InterPro" id="IPR000843">
    <property type="entry name" value="HTH_LacI"/>
</dbReference>
<name>A0ABV5VW99_9BACL</name>
<keyword evidence="7" id="KW-1185">Reference proteome</keyword>
<evidence type="ECO:0000313" key="7">
    <source>
        <dbReference type="Proteomes" id="UP001589619"/>
    </source>
</evidence>
<gene>
    <name evidence="6" type="ORF">ACFFNY_13605</name>
</gene>
<organism evidence="6 7">
    <name type="scientific">Paenibacillus hodogayensis</name>
    <dbReference type="NCBI Taxonomy" id="279208"/>
    <lineage>
        <taxon>Bacteria</taxon>
        <taxon>Bacillati</taxon>
        <taxon>Bacillota</taxon>
        <taxon>Bacilli</taxon>
        <taxon>Bacillales</taxon>
        <taxon>Paenibacillaceae</taxon>
        <taxon>Paenibacillus</taxon>
    </lineage>
</organism>
<accession>A0ABV5VW99</accession>
<dbReference type="PANTHER" id="PTHR30146">
    <property type="entry name" value="LACI-RELATED TRANSCRIPTIONAL REPRESSOR"/>
    <property type="match status" value="1"/>
</dbReference>
<dbReference type="Pfam" id="PF13377">
    <property type="entry name" value="Peripla_BP_3"/>
    <property type="match status" value="1"/>
</dbReference>
<dbReference type="Gene3D" id="1.10.260.40">
    <property type="entry name" value="lambda repressor-like DNA-binding domains"/>
    <property type="match status" value="1"/>
</dbReference>
<dbReference type="SUPFAM" id="SSF47413">
    <property type="entry name" value="lambda repressor-like DNA-binding domains"/>
    <property type="match status" value="1"/>
</dbReference>
<dbReference type="RefSeq" id="WP_344903799.1">
    <property type="nucleotide sequence ID" value="NZ_BAAAYO010000001.1"/>
</dbReference>
<evidence type="ECO:0000256" key="2">
    <source>
        <dbReference type="ARBA" id="ARBA00023015"/>
    </source>
</evidence>
<evidence type="ECO:0000256" key="1">
    <source>
        <dbReference type="ARBA" id="ARBA00022491"/>
    </source>
</evidence>
<dbReference type="SMART" id="SM00354">
    <property type="entry name" value="HTH_LACI"/>
    <property type="match status" value="1"/>
</dbReference>
<dbReference type="SUPFAM" id="SSF53822">
    <property type="entry name" value="Periplasmic binding protein-like I"/>
    <property type="match status" value="1"/>
</dbReference>
<dbReference type="InterPro" id="IPR046335">
    <property type="entry name" value="LacI/GalR-like_sensor"/>
</dbReference>